<organism evidence="1 2">
    <name type="scientific">Liparis tanakae</name>
    <name type="common">Tanaka's snailfish</name>
    <dbReference type="NCBI Taxonomy" id="230148"/>
    <lineage>
        <taxon>Eukaryota</taxon>
        <taxon>Metazoa</taxon>
        <taxon>Chordata</taxon>
        <taxon>Craniata</taxon>
        <taxon>Vertebrata</taxon>
        <taxon>Euteleostomi</taxon>
        <taxon>Actinopterygii</taxon>
        <taxon>Neopterygii</taxon>
        <taxon>Teleostei</taxon>
        <taxon>Neoteleostei</taxon>
        <taxon>Acanthomorphata</taxon>
        <taxon>Eupercaria</taxon>
        <taxon>Perciformes</taxon>
        <taxon>Cottioidei</taxon>
        <taxon>Cottales</taxon>
        <taxon>Liparidae</taxon>
        <taxon>Liparis</taxon>
    </lineage>
</organism>
<dbReference type="AlphaFoldDB" id="A0A4Z2JGZ4"/>
<protein>
    <submittedName>
        <fullName evidence="1">Uncharacterized protein</fullName>
    </submittedName>
</protein>
<name>A0A4Z2JGZ4_9TELE</name>
<comment type="caution">
    <text evidence="1">The sequence shown here is derived from an EMBL/GenBank/DDBJ whole genome shotgun (WGS) entry which is preliminary data.</text>
</comment>
<keyword evidence="2" id="KW-1185">Reference proteome</keyword>
<dbReference type="Proteomes" id="UP000314294">
    <property type="component" value="Unassembled WGS sequence"/>
</dbReference>
<reference evidence="1 2" key="1">
    <citation type="submission" date="2019-03" db="EMBL/GenBank/DDBJ databases">
        <title>First draft genome of Liparis tanakae, snailfish: a comprehensive survey of snailfish specific genes.</title>
        <authorList>
            <person name="Kim W."/>
            <person name="Song I."/>
            <person name="Jeong J.-H."/>
            <person name="Kim D."/>
            <person name="Kim S."/>
            <person name="Ryu S."/>
            <person name="Song J.Y."/>
            <person name="Lee S.K."/>
        </authorList>
    </citation>
    <scope>NUCLEOTIDE SEQUENCE [LARGE SCALE GENOMIC DNA]</scope>
    <source>
        <tissue evidence="1">Muscle</tissue>
    </source>
</reference>
<evidence type="ECO:0000313" key="1">
    <source>
        <dbReference type="EMBL" id="TNN88928.1"/>
    </source>
</evidence>
<sequence>MWRPYDPEPANEQLVIRRLMCSTLSPHMALKRTCSSSGITSQLELNLPHICTSVSSLRASASRIWSEKGQKQR</sequence>
<accession>A0A4Z2JGZ4</accession>
<gene>
    <name evidence="1" type="ORF">EYF80_000806</name>
</gene>
<evidence type="ECO:0000313" key="2">
    <source>
        <dbReference type="Proteomes" id="UP000314294"/>
    </source>
</evidence>
<dbReference type="EMBL" id="SRLO01000003">
    <property type="protein sequence ID" value="TNN88928.1"/>
    <property type="molecule type" value="Genomic_DNA"/>
</dbReference>
<proteinExistence type="predicted"/>